<evidence type="ECO:0000313" key="1">
    <source>
        <dbReference type="EMBL" id="MFD1515644.1"/>
    </source>
</evidence>
<dbReference type="AlphaFoldDB" id="A0ABD6B0U9"/>
<evidence type="ECO:0000313" key="2">
    <source>
        <dbReference type="Proteomes" id="UP001597187"/>
    </source>
</evidence>
<comment type="caution">
    <text evidence="1">The sequence shown here is derived from an EMBL/GenBank/DDBJ whole genome shotgun (WGS) entry which is preliminary data.</text>
</comment>
<sequence length="61" mass="6925">MSTQPRIVTFEPFRGRRRTGEVVETSLEMVGDCRAEVFHTVAVDGCSTRFRVPARDVTTHE</sequence>
<accession>A0ABD6B0U9</accession>
<name>A0ABD6B0U9_9EURY</name>
<dbReference type="Proteomes" id="UP001597187">
    <property type="component" value="Unassembled WGS sequence"/>
</dbReference>
<reference evidence="1 2" key="1">
    <citation type="journal article" date="2019" name="Int. J. Syst. Evol. Microbiol.">
        <title>The Global Catalogue of Microorganisms (GCM) 10K type strain sequencing project: providing services to taxonomists for standard genome sequencing and annotation.</title>
        <authorList>
            <consortium name="The Broad Institute Genomics Platform"/>
            <consortium name="The Broad Institute Genome Sequencing Center for Infectious Disease"/>
            <person name="Wu L."/>
            <person name="Ma J."/>
        </authorList>
    </citation>
    <scope>NUCLEOTIDE SEQUENCE [LARGE SCALE GENOMIC DNA]</scope>
    <source>
        <strain evidence="1 2">CGMCC 1.12563</strain>
    </source>
</reference>
<keyword evidence="2" id="KW-1185">Reference proteome</keyword>
<protein>
    <submittedName>
        <fullName evidence="1">Uncharacterized protein</fullName>
    </submittedName>
</protein>
<proteinExistence type="predicted"/>
<dbReference type="RefSeq" id="WP_250875553.1">
    <property type="nucleotide sequence ID" value="NZ_JALXFV010000008.1"/>
</dbReference>
<dbReference type="EMBL" id="JBHUDC010000008">
    <property type="protein sequence ID" value="MFD1515644.1"/>
    <property type="molecule type" value="Genomic_DNA"/>
</dbReference>
<organism evidence="1 2">
    <name type="scientific">Halomarina rubra</name>
    <dbReference type="NCBI Taxonomy" id="2071873"/>
    <lineage>
        <taxon>Archaea</taxon>
        <taxon>Methanobacteriati</taxon>
        <taxon>Methanobacteriota</taxon>
        <taxon>Stenosarchaea group</taxon>
        <taxon>Halobacteria</taxon>
        <taxon>Halobacteriales</taxon>
        <taxon>Natronomonadaceae</taxon>
        <taxon>Halomarina</taxon>
    </lineage>
</organism>
<gene>
    <name evidence="1" type="ORF">ACFSBT_20385</name>
</gene>